<organism evidence="2 3">
    <name type="scientific">Phaseolus coccineus</name>
    <name type="common">Scarlet runner bean</name>
    <name type="synonym">Phaseolus multiflorus</name>
    <dbReference type="NCBI Taxonomy" id="3886"/>
    <lineage>
        <taxon>Eukaryota</taxon>
        <taxon>Viridiplantae</taxon>
        <taxon>Streptophyta</taxon>
        <taxon>Embryophyta</taxon>
        <taxon>Tracheophyta</taxon>
        <taxon>Spermatophyta</taxon>
        <taxon>Magnoliopsida</taxon>
        <taxon>eudicotyledons</taxon>
        <taxon>Gunneridae</taxon>
        <taxon>Pentapetalae</taxon>
        <taxon>rosids</taxon>
        <taxon>fabids</taxon>
        <taxon>Fabales</taxon>
        <taxon>Fabaceae</taxon>
        <taxon>Papilionoideae</taxon>
        <taxon>50 kb inversion clade</taxon>
        <taxon>NPAAA clade</taxon>
        <taxon>indigoferoid/millettioid clade</taxon>
        <taxon>Phaseoleae</taxon>
        <taxon>Phaseolus</taxon>
    </lineage>
</organism>
<comment type="caution">
    <text evidence="2">The sequence shown here is derived from an EMBL/GenBank/DDBJ whole genome shotgun (WGS) entry which is preliminary data.</text>
</comment>
<protein>
    <submittedName>
        <fullName evidence="2">Uncharacterized protein</fullName>
    </submittedName>
</protein>
<feature type="compositionally biased region" description="Basic and acidic residues" evidence="1">
    <location>
        <begin position="81"/>
        <end position="94"/>
    </location>
</feature>
<name>A0AAN9MMT9_PHACN</name>
<accession>A0AAN9MMT9</accession>
<feature type="region of interest" description="Disordered" evidence="1">
    <location>
        <begin position="1"/>
        <end position="99"/>
    </location>
</feature>
<dbReference type="AlphaFoldDB" id="A0AAN9MMT9"/>
<dbReference type="Proteomes" id="UP001374584">
    <property type="component" value="Unassembled WGS sequence"/>
</dbReference>
<sequence length="188" mass="20297">MGNRERYWERSEVDERYREDERWRPVESRRPKSGMAHLQGSEAQLVERGTGGVRGGPKSVFVGGDADGRRSSEGCNSSEGQKGEARHTPRETEARCPALSSSGIGGAEIEYLEAGEGLQTSLINRTCEEDACGSGRAGADWSMGHMQSRTQGALLGDNFNTPCRCGGYGICGRRGKLVRDRGGGLKGE</sequence>
<evidence type="ECO:0000313" key="2">
    <source>
        <dbReference type="EMBL" id="KAK7356786.1"/>
    </source>
</evidence>
<reference evidence="2 3" key="1">
    <citation type="submission" date="2024-01" db="EMBL/GenBank/DDBJ databases">
        <title>The genomes of 5 underutilized Papilionoideae crops provide insights into root nodulation and disease resistanc.</title>
        <authorList>
            <person name="Jiang F."/>
        </authorList>
    </citation>
    <scope>NUCLEOTIDE SEQUENCE [LARGE SCALE GENOMIC DNA]</scope>
    <source>
        <strain evidence="2">JINMINGXINNONG_FW02</strain>
        <tissue evidence="2">Leaves</tissue>
    </source>
</reference>
<keyword evidence="3" id="KW-1185">Reference proteome</keyword>
<dbReference type="EMBL" id="JAYMYR010000006">
    <property type="protein sequence ID" value="KAK7356786.1"/>
    <property type="molecule type" value="Genomic_DNA"/>
</dbReference>
<gene>
    <name evidence="2" type="ORF">VNO80_16062</name>
</gene>
<evidence type="ECO:0000313" key="3">
    <source>
        <dbReference type="Proteomes" id="UP001374584"/>
    </source>
</evidence>
<feature type="compositionally biased region" description="Basic and acidic residues" evidence="1">
    <location>
        <begin position="1"/>
        <end position="30"/>
    </location>
</feature>
<evidence type="ECO:0000256" key="1">
    <source>
        <dbReference type="SAM" id="MobiDB-lite"/>
    </source>
</evidence>
<proteinExistence type="predicted"/>